<keyword evidence="3" id="KW-0813">Transport</keyword>
<dbReference type="FunFam" id="3.40.50.300:FF:000016">
    <property type="entry name" value="Oligopeptide ABC transporter ATP-binding component"/>
    <property type="match status" value="1"/>
</dbReference>
<dbReference type="Proteomes" id="UP000008229">
    <property type="component" value="Chromosome"/>
</dbReference>
<keyword evidence="7" id="KW-0472">Membrane</keyword>
<evidence type="ECO:0000256" key="1">
    <source>
        <dbReference type="ARBA" id="ARBA00004202"/>
    </source>
</evidence>
<dbReference type="STRING" id="469383.Cwoe_2800"/>
<comment type="similarity">
    <text evidence="2">Belongs to the ABC transporter superfamily.</text>
</comment>
<dbReference type="GO" id="GO:0015833">
    <property type="term" value="P:peptide transport"/>
    <property type="evidence" value="ECO:0007669"/>
    <property type="project" value="InterPro"/>
</dbReference>
<dbReference type="SUPFAM" id="SSF52540">
    <property type="entry name" value="P-loop containing nucleoside triphosphate hydrolases"/>
    <property type="match status" value="1"/>
</dbReference>
<evidence type="ECO:0000256" key="3">
    <source>
        <dbReference type="ARBA" id="ARBA00022448"/>
    </source>
</evidence>
<evidence type="ECO:0000259" key="8">
    <source>
        <dbReference type="PROSITE" id="PS50893"/>
    </source>
</evidence>
<evidence type="ECO:0000256" key="7">
    <source>
        <dbReference type="ARBA" id="ARBA00023136"/>
    </source>
</evidence>
<dbReference type="InterPro" id="IPR003439">
    <property type="entry name" value="ABC_transporter-like_ATP-bd"/>
</dbReference>
<keyword evidence="10" id="KW-1185">Reference proteome</keyword>
<dbReference type="Pfam" id="PF08352">
    <property type="entry name" value="oligo_HPY"/>
    <property type="match status" value="1"/>
</dbReference>
<name>D3FAQ6_CONWI</name>
<dbReference type="GO" id="GO:0016887">
    <property type="term" value="F:ATP hydrolysis activity"/>
    <property type="evidence" value="ECO:0007669"/>
    <property type="project" value="InterPro"/>
</dbReference>
<reference evidence="9 10" key="1">
    <citation type="journal article" date="2010" name="Stand. Genomic Sci.">
        <title>Complete genome sequence of Conexibacter woesei type strain (ID131577).</title>
        <authorList>
            <person name="Pukall R."/>
            <person name="Lapidus A."/>
            <person name="Glavina Del Rio T."/>
            <person name="Copeland A."/>
            <person name="Tice H."/>
            <person name="Cheng J.-F."/>
            <person name="Lucas S."/>
            <person name="Chen F."/>
            <person name="Nolan M."/>
            <person name="Bruce D."/>
            <person name="Goodwin L."/>
            <person name="Pitluck S."/>
            <person name="Mavromatis K."/>
            <person name="Ivanova N."/>
            <person name="Ovchinnikova G."/>
            <person name="Pati A."/>
            <person name="Chen A."/>
            <person name="Palaniappan K."/>
            <person name="Land M."/>
            <person name="Hauser L."/>
            <person name="Chang Y.-J."/>
            <person name="Jeffries C.D."/>
            <person name="Chain P."/>
            <person name="Meincke L."/>
            <person name="Sims D."/>
            <person name="Brettin T."/>
            <person name="Detter J.C."/>
            <person name="Rohde M."/>
            <person name="Goeker M."/>
            <person name="Bristow J."/>
            <person name="Eisen J.A."/>
            <person name="Markowitz V."/>
            <person name="Kyrpides N.C."/>
            <person name="Klenk H.-P."/>
            <person name="Hugenholtz P."/>
        </authorList>
    </citation>
    <scope>NUCLEOTIDE SEQUENCE [LARGE SCALE GENOMIC DNA]</scope>
    <source>
        <strain evidence="10">DSM 14684 / CIP 108061 / JCM 11494 / NBRC 100937 / ID131577</strain>
    </source>
</reference>
<keyword evidence="4" id="KW-1003">Cell membrane</keyword>
<keyword evidence="5" id="KW-0547">Nucleotide-binding</keyword>
<dbReference type="PROSITE" id="PS50893">
    <property type="entry name" value="ABC_TRANSPORTER_2"/>
    <property type="match status" value="1"/>
</dbReference>
<evidence type="ECO:0000256" key="2">
    <source>
        <dbReference type="ARBA" id="ARBA00005417"/>
    </source>
</evidence>
<reference evidence="10" key="2">
    <citation type="submission" date="2010-01" db="EMBL/GenBank/DDBJ databases">
        <title>The complete genome of Conexibacter woesei DSM 14684.</title>
        <authorList>
            <consortium name="US DOE Joint Genome Institute (JGI-PGF)"/>
            <person name="Lucas S."/>
            <person name="Copeland A."/>
            <person name="Lapidus A."/>
            <person name="Glavina del Rio T."/>
            <person name="Dalin E."/>
            <person name="Tice H."/>
            <person name="Bruce D."/>
            <person name="Goodwin L."/>
            <person name="Pitluck S."/>
            <person name="Kyrpides N."/>
            <person name="Mavromatis K."/>
            <person name="Ivanova N."/>
            <person name="Mikhailova N."/>
            <person name="Chertkov O."/>
            <person name="Brettin T."/>
            <person name="Detter J.C."/>
            <person name="Han C."/>
            <person name="Larimer F."/>
            <person name="Land M."/>
            <person name="Hauser L."/>
            <person name="Markowitz V."/>
            <person name="Cheng J.-F."/>
            <person name="Hugenholtz P."/>
            <person name="Woyke T."/>
            <person name="Wu D."/>
            <person name="Pukall R."/>
            <person name="Steenblock K."/>
            <person name="Schneider S."/>
            <person name="Klenk H.-P."/>
            <person name="Eisen J.A."/>
        </authorList>
    </citation>
    <scope>NUCLEOTIDE SEQUENCE [LARGE SCALE GENOMIC DNA]</scope>
    <source>
        <strain evidence="10">DSM 14684 / CIP 108061 / JCM 11494 / NBRC 100937 / ID131577</strain>
    </source>
</reference>
<dbReference type="PROSITE" id="PS00211">
    <property type="entry name" value="ABC_TRANSPORTER_1"/>
    <property type="match status" value="1"/>
</dbReference>
<dbReference type="Pfam" id="PF00005">
    <property type="entry name" value="ABC_tran"/>
    <property type="match status" value="1"/>
</dbReference>
<dbReference type="NCBIfam" id="TIGR01727">
    <property type="entry name" value="oligo_HPY"/>
    <property type="match status" value="1"/>
</dbReference>
<dbReference type="KEGG" id="cwo:Cwoe_2800"/>
<proteinExistence type="inferred from homology"/>
<dbReference type="AlphaFoldDB" id="D3FAQ6"/>
<evidence type="ECO:0000256" key="5">
    <source>
        <dbReference type="ARBA" id="ARBA00022741"/>
    </source>
</evidence>
<dbReference type="PANTHER" id="PTHR43297:SF2">
    <property type="entry name" value="DIPEPTIDE TRANSPORT ATP-BINDING PROTEIN DPPD"/>
    <property type="match status" value="1"/>
</dbReference>
<dbReference type="InterPro" id="IPR013563">
    <property type="entry name" value="Oligopep_ABC_C"/>
</dbReference>
<dbReference type="InterPro" id="IPR050388">
    <property type="entry name" value="ABC_Ni/Peptide_Import"/>
</dbReference>
<dbReference type="RefSeq" id="WP_012934270.1">
    <property type="nucleotide sequence ID" value="NC_013739.1"/>
</dbReference>
<evidence type="ECO:0000313" key="9">
    <source>
        <dbReference type="EMBL" id="ADB51219.1"/>
    </source>
</evidence>
<dbReference type="OrthoDB" id="8481147at2"/>
<dbReference type="PANTHER" id="PTHR43297">
    <property type="entry name" value="OLIGOPEPTIDE TRANSPORT ATP-BINDING PROTEIN APPD"/>
    <property type="match status" value="1"/>
</dbReference>
<dbReference type="GO" id="GO:0005886">
    <property type="term" value="C:plasma membrane"/>
    <property type="evidence" value="ECO:0007669"/>
    <property type="project" value="UniProtKB-SubCell"/>
</dbReference>
<dbReference type="GO" id="GO:0005524">
    <property type="term" value="F:ATP binding"/>
    <property type="evidence" value="ECO:0007669"/>
    <property type="project" value="UniProtKB-KW"/>
</dbReference>
<sequence length="322" mass="34432">MSETLTVSELSVAFRRGGRGTCAVDGLSFAIAPGEVLALVGESGCGKSTVAKAILRLLPRTAQTGGSIVVEGREVTGLSERELTQVRGRKVGIVFQEPISSLNPVVSVGRQVEESLRRHRRMRRREAGAAAVALLEEVGIADPERRAREFPHQLSGGMCQRVMIAIALAGDPRVLVADEPTTALDATVQATILELLRDLVARRGMGLLLITHDLGVVADLADRAIVMYAGRAVEEGDVTELFARPRHPYTRALLAATPTPGGATRARLTEIDGIVPSLAEPATSCSFAERCTRVRADCHRKRPEPARAGRGSVTCLHPWEGS</sequence>
<dbReference type="InterPro" id="IPR003593">
    <property type="entry name" value="AAA+_ATPase"/>
</dbReference>
<organism evidence="9 10">
    <name type="scientific">Conexibacter woesei (strain DSM 14684 / CCUG 47730 / CIP 108061 / JCM 11494 / NBRC 100937 / ID131577)</name>
    <dbReference type="NCBI Taxonomy" id="469383"/>
    <lineage>
        <taxon>Bacteria</taxon>
        <taxon>Bacillati</taxon>
        <taxon>Actinomycetota</taxon>
        <taxon>Thermoleophilia</taxon>
        <taxon>Solirubrobacterales</taxon>
        <taxon>Conexibacteraceae</taxon>
        <taxon>Conexibacter</taxon>
    </lineage>
</organism>
<dbReference type="EMBL" id="CP001854">
    <property type="protein sequence ID" value="ADB51219.1"/>
    <property type="molecule type" value="Genomic_DNA"/>
</dbReference>
<gene>
    <name evidence="9" type="ordered locus">Cwoe_2800</name>
</gene>
<accession>D3FAQ6</accession>
<dbReference type="Gene3D" id="3.40.50.300">
    <property type="entry name" value="P-loop containing nucleotide triphosphate hydrolases"/>
    <property type="match status" value="1"/>
</dbReference>
<dbReference type="InterPro" id="IPR027417">
    <property type="entry name" value="P-loop_NTPase"/>
</dbReference>
<protein>
    <submittedName>
        <fullName evidence="9">Oligopeptide/dipeptide ABC transporter, ATPase subunit</fullName>
    </submittedName>
</protein>
<dbReference type="HOGENOM" id="CLU_000604_1_23_11"/>
<evidence type="ECO:0000256" key="6">
    <source>
        <dbReference type="ARBA" id="ARBA00022840"/>
    </source>
</evidence>
<dbReference type="InterPro" id="IPR017871">
    <property type="entry name" value="ABC_transporter-like_CS"/>
</dbReference>
<evidence type="ECO:0000256" key="4">
    <source>
        <dbReference type="ARBA" id="ARBA00022475"/>
    </source>
</evidence>
<comment type="subcellular location">
    <subcellularLocation>
        <location evidence="1">Cell membrane</location>
        <topology evidence="1">Peripheral membrane protein</topology>
    </subcellularLocation>
</comment>
<evidence type="ECO:0000313" key="10">
    <source>
        <dbReference type="Proteomes" id="UP000008229"/>
    </source>
</evidence>
<keyword evidence="6" id="KW-0067">ATP-binding</keyword>
<dbReference type="CDD" id="cd03257">
    <property type="entry name" value="ABC_NikE_OppD_transporters"/>
    <property type="match status" value="1"/>
</dbReference>
<dbReference type="eggNOG" id="COG0444">
    <property type="taxonomic scope" value="Bacteria"/>
</dbReference>
<dbReference type="SMART" id="SM00382">
    <property type="entry name" value="AAA"/>
    <property type="match status" value="1"/>
</dbReference>
<feature type="domain" description="ABC transporter" evidence="8">
    <location>
        <begin position="7"/>
        <end position="254"/>
    </location>
</feature>